<keyword evidence="2" id="KW-0378">Hydrolase</keyword>
<evidence type="ECO:0000259" key="1">
    <source>
        <dbReference type="SMART" id="SM00849"/>
    </source>
</evidence>
<sequence length="250" mass="26245">PYTGPGTNTYVIADDGMALILDPGPIIDSHLEAIRHALGSDSPVAVAVTHTHPDHAPAANPLGSEFGIPVYGFAPGLQFEPTDTVADGDVVRIGSTELTVLHTPGHTDDHICYLGEDVLFTGDHIISGSTVILEDASAYMDSLETVEKVTPELILPGHGERITDGRSAVQAYIAHRRMREDQFVSAIASGATTVGDIVDIVYEGLASALVPAAMHQVGVVLLKLAKDGRIAAWDGDVLAATRLTVGTERA</sequence>
<proteinExistence type="predicted"/>
<reference evidence="2" key="1">
    <citation type="submission" date="2018-06" db="EMBL/GenBank/DDBJ databases">
        <authorList>
            <person name="Zhirakovskaya E."/>
        </authorList>
    </citation>
    <scope>NUCLEOTIDE SEQUENCE</scope>
</reference>
<dbReference type="InterPro" id="IPR041516">
    <property type="entry name" value="LACTB2_WH"/>
</dbReference>
<protein>
    <submittedName>
        <fullName evidence="2">Hydroxyacylglutathione hydrolase</fullName>
        <ecNumber evidence="2">3.1.2.6</ecNumber>
    </submittedName>
</protein>
<feature type="non-terminal residue" evidence="2">
    <location>
        <position position="1"/>
    </location>
</feature>
<dbReference type="EMBL" id="UOEK01000118">
    <property type="protein sequence ID" value="VAV97396.1"/>
    <property type="molecule type" value="Genomic_DNA"/>
</dbReference>
<dbReference type="PANTHER" id="PTHR23131">
    <property type="entry name" value="ENDORIBONUCLEASE LACTB2"/>
    <property type="match status" value="1"/>
</dbReference>
<dbReference type="PANTHER" id="PTHR23131:SF0">
    <property type="entry name" value="ENDORIBONUCLEASE LACTB2"/>
    <property type="match status" value="1"/>
</dbReference>
<dbReference type="Gene3D" id="1.10.10.10">
    <property type="entry name" value="Winged helix-like DNA-binding domain superfamily/Winged helix DNA-binding domain"/>
    <property type="match status" value="1"/>
</dbReference>
<name>A0A3B0S940_9ZZZZ</name>
<gene>
    <name evidence="2" type="ORF">MNBD_ACTINO02-1049</name>
</gene>
<dbReference type="AlphaFoldDB" id="A0A3B0S940"/>
<accession>A0A3B0S940</accession>
<dbReference type="InterPro" id="IPR036866">
    <property type="entry name" value="RibonucZ/Hydroxyglut_hydro"/>
</dbReference>
<dbReference type="SMART" id="SM00849">
    <property type="entry name" value="Lactamase_B"/>
    <property type="match status" value="1"/>
</dbReference>
<dbReference type="InterPro" id="IPR036388">
    <property type="entry name" value="WH-like_DNA-bd_sf"/>
</dbReference>
<dbReference type="CDD" id="cd16278">
    <property type="entry name" value="metallo-hydrolase-like_MBL-fold"/>
    <property type="match status" value="1"/>
</dbReference>
<dbReference type="Pfam" id="PF17778">
    <property type="entry name" value="WHD_BLACT"/>
    <property type="match status" value="1"/>
</dbReference>
<organism evidence="2">
    <name type="scientific">hydrothermal vent metagenome</name>
    <dbReference type="NCBI Taxonomy" id="652676"/>
    <lineage>
        <taxon>unclassified sequences</taxon>
        <taxon>metagenomes</taxon>
        <taxon>ecological metagenomes</taxon>
    </lineage>
</organism>
<evidence type="ECO:0000313" key="2">
    <source>
        <dbReference type="EMBL" id="VAV97396.1"/>
    </source>
</evidence>
<dbReference type="Pfam" id="PF00753">
    <property type="entry name" value="Lactamase_B"/>
    <property type="match status" value="1"/>
</dbReference>
<feature type="domain" description="Metallo-beta-lactamase" evidence="1">
    <location>
        <begin position="6"/>
        <end position="158"/>
    </location>
</feature>
<dbReference type="Gene3D" id="3.60.15.10">
    <property type="entry name" value="Ribonuclease Z/Hydroxyacylglutathione hydrolase-like"/>
    <property type="match status" value="1"/>
</dbReference>
<dbReference type="SUPFAM" id="SSF56281">
    <property type="entry name" value="Metallo-hydrolase/oxidoreductase"/>
    <property type="match status" value="1"/>
</dbReference>
<dbReference type="InterPro" id="IPR001279">
    <property type="entry name" value="Metallo-B-lactamas"/>
</dbReference>
<dbReference type="InterPro" id="IPR050662">
    <property type="entry name" value="Sec-metab_biosynth-thioest"/>
</dbReference>
<dbReference type="EC" id="3.1.2.6" evidence="2"/>
<dbReference type="GO" id="GO:0004416">
    <property type="term" value="F:hydroxyacylglutathione hydrolase activity"/>
    <property type="evidence" value="ECO:0007669"/>
    <property type="project" value="UniProtKB-EC"/>
</dbReference>